<reference evidence="2 3" key="1">
    <citation type="submission" date="2017-01" db="EMBL/GenBank/DDBJ databases">
        <authorList>
            <person name="Mah S.A."/>
            <person name="Swanson W.J."/>
            <person name="Moy G.W."/>
            <person name="Vacquier V.D."/>
        </authorList>
    </citation>
    <scope>NUCLEOTIDE SEQUENCE [LARGE SCALE GENOMIC DNA]</scope>
    <source>
        <strain evidence="2 3">ASpG1</strain>
    </source>
</reference>
<dbReference type="EMBL" id="FTMS01000014">
    <property type="protein sequence ID" value="SIQ74753.1"/>
    <property type="molecule type" value="Genomic_DNA"/>
</dbReference>
<accession>A0A1N6VA46</accession>
<protein>
    <submittedName>
        <fullName evidence="2">Uncharacterized protein</fullName>
    </submittedName>
</protein>
<name>A0A1N6VA46_9SPIO</name>
<dbReference type="Proteomes" id="UP000186400">
    <property type="component" value="Unassembled WGS sequence"/>
</dbReference>
<feature type="region of interest" description="Disordered" evidence="1">
    <location>
        <begin position="259"/>
        <end position="290"/>
    </location>
</feature>
<evidence type="ECO:0000313" key="3">
    <source>
        <dbReference type="Proteomes" id="UP000186400"/>
    </source>
</evidence>
<gene>
    <name evidence="2" type="ORF">SAMN05920897_11438</name>
</gene>
<organism evidence="2 3">
    <name type="scientific">Alkalispirochaeta americana</name>
    <dbReference type="NCBI Taxonomy" id="159291"/>
    <lineage>
        <taxon>Bacteria</taxon>
        <taxon>Pseudomonadati</taxon>
        <taxon>Spirochaetota</taxon>
        <taxon>Spirochaetia</taxon>
        <taxon>Spirochaetales</taxon>
        <taxon>Spirochaetaceae</taxon>
        <taxon>Alkalispirochaeta</taxon>
    </lineage>
</organism>
<evidence type="ECO:0000313" key="2">
    <source>
        <dbReference type="EMBL" id="SIQ74753.1"/>
    </source>
</evidence>
<dbReference type="AlphaFoldDB" id="A0A1N6VA46"/>
<sequence length="631" mass="68210">MRLTRAWKDTNVLLNHQLNSSPIFTERAFPGEKTALLLSILCRNGETALWVAPFLAELLRNRPDMAGRVALHLPAPAPATVTPEAARCFRSLAHLQKEEALTLWSGGWSGAPGAFLLSRELEEELLRADRNEEALGLAQLFPLPPEMFFLRGLSPPQAEELSKRTGTALCGGYRQQPRPGGVAPLWFFTGSRWVWRPSLVLDAEPPLAESFPSGSGEAGLPLIHLLIGPDASPDGLPAPDRIVQTLLPFLDHVLPENLSKGLPSENVAPKAPEPAPRTEGTGSDPGKDGLLPPFFADPLPLSTPRDFSLAAGTATPWRTSPDQRPRHPDKVLRTLSPYRETLRPAGKTGSIPPQHLPPGDFQSTTEGHLMMEEDSLTFKFASGRLAGIAWGKNTPEAGLTTVPRRAQGFFLDTTRRRPAVAYLQTRHAAWFSGESARGVEEIANLDCASGSLELHTSASLITGIPGLTLSFRARFPETLPEAPCSIRLFQIPLRYVSGSASTGDTSLSAEVITPDGGSLALNLSPKPGRITVAAWFLRIPISREQSLLIGTAEPGVRIATAFEIEIIRTPQGLLLAVEPIFRHDGILPQDLAGTSLAGTILLARGDTPLETLVIPSSEKTPLYRFSRTVPE</sequence>
<keyword evidence="3" id="KW-1185">Reference proteome</keyword>
<proteinExistence type="predicted"/>
<evidence type="ECO:0000256" key="1">
    <source>
        <dbReference type="SAM" id="MobiDB-lite"/>
    </source>
</evidence>